<accession>A0A016VT31</accession>
<dbReference type="STRING" id="53326.A0A016VT31"/>
<dbReference type="AlphaFoldDB" id="A0A016VT31"/>
<evidence type="ECO:0000259" key="3">
    <source>
        <dbReference type="SMART" id="SM00198"/>
    </source>
</evidence>
<sequence>MVKPYFIALAIASLFAALCDGKPVVFARPLCEPNGQLDKKTIDDGILAPVNARREALAQGTQKNGDTNTKLPPATSMTKLGWDCDLEKKAIEALGDKCADPGTAKPPANPDMLADIFYPGYDFGGTAEEIFKDAFNGYLSEIDVNNGLPVRTQGTVISNPIYNGDPLLLNYANLVRPTNTKIGCAMQRCPSDLGDLLTYYCVMDGKTITKDEPVYQGTTSSAGCTEITCPVNYVCNETTWLCEAPTATTAPATTTMSTATSTPSSSASSSSTPSSTSAPAATTTIPTSPQAEFPQGGGGGMCSTSHNYAGRMTDALRNEYVRLHNFRRGLLAKGEIPRKDGKYLPKAANMWRMSYDCDLEAGAIQHASTCPSALSEPSSRPGIGENLKTFPAPRFTFDTAAKKSVTEWWKPIRDVNYFENVVVFRPIHDGQPISSFTQMGWALTNKLGCSIVKCRTDDRYVGVCRYRPNGNIVNSNVYQVGNICTMNPGGASGCDADGLWF</sequence>
<dbReference type="InterPro" id="IPR001283">
    <property type="entry name" value="CRISP-related"/>
</dbReference>
<name>A0A016VT31_9BILA</name>
<dbReference type="Gene3D" id="3.40.33.10">
    <property type="entry name" value="CAP"/>
    <property type="match status" value="2"/>
</dbReference>
<evidence type="ECO:0000256" key="1">
    <source>
        <dbReference type="SAM" id="MobiDB-lite"/>
    </source>
</evidence>
<protein>
    <recommendedName>
        <fullName evidence="3">SCP domain-containing protein</fullName>
    </recommendedName>
</protein>
<feature type="region of interest" description="Disordered" evidence="1">
    <location>
        <begin position="251"/>
        <end position="304"/>
    </location>
</feature>
<dbReference type="Proteomes" id="UP000024635">
    <property type="component" value="Unassembled WGS sequence"/>
</dbReference>
<comment type="caution">
    <text evidence="4">The sequence shown here is derived from an EMBL/GenBank/DDBJ whole genome shotgun (WGS) entry which is preliminary data.</text>
</comment>
<organism evidence="4 5">
    <name type="scientific">Ancylostoma ceylanicum</name>
    <dbReference type="NCBI Taxonomy" id="53326"/>
    <lineage>
        <taxon>Eukaryota</taxon>
        <taxon>Metazoa</taxon>
        <taxon>Ecdysozoa</taxon>
        <taxon>Nematoda</taxon>
        <taxon>Chromadorea</taxon>
        <taxon>Rhabditida</taxon>
        <taxon>Rhabditina</taxon>
        <taxon>Rhabditomorpha</taxon>
        <taxon>Strongyloidea</taxon>
        <taxon>Ancylostomatidae</taxon>
        <taxon>Ancylostomatinae</taxon>
        <taxon>Ancylostoma</taxon>
    </lineage>
</organism>
<evidence type="ECO:0000313" key="5">
    <source>
        <dbReference type="Proteomes" id="UP000024635"/>
    </source>
</evidence>
<gene>
    <name evidence="4" type="primary">Acey_s0004.g1750</name>
    <name evidence="4" type="ORF">Y032_0004g1750</name>
</gene>
<proteinExistence type="predicted"/>
<feature type="domain" description="SCP" evidence="3">
    <location>
        <begin position="315"/>
        <end position="474"/>
    </location>
</feature>
<reference evidence="5" key="1">
    <citation type="journal article" date="2015" name="Nat. Genet.">
        <title>The genome and transcriptome of the zoonotic hookworm Ancylostoma ceylanicum identify infection-specific gene families.</title>
        <authorList>
            <person name="Schwarz E.M."/>
            <person name="Hu Y."/>
            <person name="Antoshechkin I."/>
            <person name="Miller M.M."/>
            <person name="Sternberg P.W."/>
            <person name="Aroian R.V."/>
        </authorList>
    </citation>
    <scope>NUCLEOTIDE SEQUENCE</scope>
    <source>
        <strain evidence="5">HY135</strain>
    </source>
</reference>
<feature type="signal peptide" evidence="2">
    <location>
        <begin position="1"/>
        <end position="21"/>
    </location>
</feature>
<dbReference type="PRINTS" id="PR00837">
    <property type="entry name" value="V5TPXLIKE"/>
</dbReference>
<dbReference type="SMART" id="SM00198">
    <property type="entry name" value="SCP"/>
    <property type="match status" value="1"/>
</dbReference>
<feature type="compositionally biased region" description="Low complexity" evidence="1">
    <location>
        <begin position="251"/>
        <end position="289"/>
    </location>
</feature>
<evidence type="ECO:0000256" key="2">
    <source>
        <dbReference type="SAM" id="SignalP"/>
    </source>
</evidence>
<dbReference type="Pfam" id="PF00188">
    <property type="entry name" value="CAP"/>
    <property type="match status" value="2"/>
</dbReference>
<dbReference type="SUPFAM" id="SSF55797">
    <property type="entry name" value="PR-1-like"/>
    <property type="match status" value="2"/>
</dbReference>
<dbReference type="OrthoDB" id="10363942at2759"/>
<dbReference type="CDD" id="cd05380">
    <property type="entry name" value="CAP_euk"/>
    <property type="match status" value="2"/>
</dbReference>
<keyword evidence="2" id="KW-0732">Signal</keyword>
<keyword evidence="5" id="KW-1185">Reference proteome</keyword>
<evidence type="ECO:0000313" key="4">
    <source>
        <dbReference type="EMBL" id="EYC30754.1"/>
    </source>
</evidence>
<feature type="chain" id="PRO_5001489878" description="SCP domain-containing protein" evidence="2">
    <location>
        <begin position="22"/>
        <end position="501"/>
    </location>
</feature>
<dbReference type="PANTHER" id="PTHR10334">
    <property type="entry name" value="CYSTEINE-RICH SECRETORY PROTEIN-RELATED"/>
    <property type="match status" value="1"/>
</dbReference>
<dbReference type="EMBL" id="JARK01001340">
    <property type="protein sequence ID" value="EYC30754.1"/>
    <property type="molecule type" value="Genomic_DNA"/>
</dbReference>
<dbReference type="InterPro" id="IPR035940">
    <property type="entry name" value="CAP_sf"/>
</dbReference>
<dbReference type="InterPro" id="IPR014044">
    <property type="entry name" value="CAP_dom"/>
</dbReference>